<feature type="region of interest" description="Disordered" evidence="1">
    <location>
        <begin position="118"/>
        <end position="141"/>
    </location>
</feature>
<dbReference type="AlphaFoldDB" id="A0A8J5RWB6"/>
<gene>
    <name evidence="2" type="ORF">GUJ93_ZPchr0002g23248</name>
</gene>
<dbReference type="EMBL" id="JAAALK010000287">
    <property type="protein sequence ID" value="KAG8059458.1"/>
    <property type="molecule type" value="Genomic_DNA"/>
</dbReference>
<organism evidence="2 3">
    <name type="scientific">Zizania palustris</name>
    <name type="common">Northern wild rice</name>
    <dbReference type="NCBI Taxonomy" id="103762"/>
    <lineage>
        <taxon>Eukaryota</taxon>
        <taxon>Viridiplantae</taxon>
        <taxon>Streptophyta</taxon>
        <taxon>Embryophyta</taxon>
        <taxon>Tracheophyta</taxon>
        <taxon>Spermatophyta</taxon>
        <taxon>Magnoliopsida</taxon>
        <taxon>Liliopsida</taxon>
        <taxon>Poales</taxon>
        <taxon>Poaceae</taxon>
        <taxon>BOP clade</taxon>
        <taxon>Oryzoideae</taxon>
        <taxon>Oryzeae</taxon>
        <taxon>Zizaniinae</taxon>
        <taxon>Zizania</taxon>
    </lineage>
</organism>
<accession>A0A8J5RWB6</accession>
<evidence type="ECO:0000313" key="3">
    <source>
        <dbReference type="Proteomes" id="UP000729402"/>
    </source>
</evidence>
<keyword evidence="3" id="KW-1185">Reference proteome</keyword>
<evidence type="ECO:0000256" key="1">
    <source>
        <dbReference type="SAM" id="MobiDB-lite"/>
    </source>
</evidence>
<feature type="region of interest" description="Disordered" evidence="1">
    <location>
        <begin position="217"/>
        <end position="252"/>
    </location>
</feature>
<sequence length="252" mass="26603">MVHGGLQTARALGPWWTKCTTCPRTTLWTRPTRPSDRHPTDGRASGTRGRHGGQGGFFHDAGETTVIYHSDDGHWDSDATTKMERGGSGLHGHTGEGNDEGAAVTDKGGGRWLATMSGGRTQEQGGGGRGVLRRNPVSAGGDTENPLRIWWRGLKRGWTVGRGLLECTREGSGFAGVSVAAGRGEGKGGTDEGVLGLTGGPRVEARWRARWRVGLGGSERGGADRRAPLARERGRAVGRLGPSWGKTEVAAH</sequence>
<comment type="caution">
    <text evidence="2">The sequence shown here is derived from an EMBL/GenBank/DDBJ whole genome shotgun (WGS) entry which is preliminary data.</text>
</comment>
<reference evidence="2" key="2">
    <citation type="submission" date="2021-02" db="EMBL/GenBank/DDBJ databases">
        <authorList>
            <person name="Kimball J.A."/>
            <person name="Haas M.W."/>
            <person name="Macchietto M."/>
            <person name="Kono T."/>
            <person name="Duquette J."/>
            <person name="Shao M."/>
        </authorList>
    </citation>
    <scope>NUCLEOTIDE SEQUENCE</scope>
    <source>
        <tissue evidence="2">Fresh leaf tissue</tissue>
    </source>
</reference>
<name>A0A8J5RWB6_ZIZPA</name>
<proteinExistence type="predicted"/>
<evidence type="ECO:0000313" key="2">
    <source>
        <dbReference type="EMBL" id="KAG8059458.1"/>
    </source>
</evidence>
<dbReference type="Proteomes" id="UP000729402">
    <property type="component" value="Unassembled WGS sequence"/>
</dbReference>
<reference evidence="2" key="1">
    <citation type="journal article" date="2021" name="bioRxiv">
        <title>Whole Genome Assembly and Annotation of Northern Wild Rice, Zizania palustris L., Supports a Whole Genome Duplication in the Zizania Genus.</title>
        <authorList>
            <person name="Haas M."/>
            <person name="Kono T."/>
            <person name="Macchietto M."/>
            <person name="Millas R."/>
            <person name="McGilp L."/>
            <person name="Shao M."/>
            <person name="Duquette J."/>
            <person name="Hirsch C.N."/>
            <person name="Kimball J."/>
        </authorList>
    </citation>
    <scope>NUCLEOTIDE SEQUENCE</scope>
    <source>
        <tissue evidence="2">Fresh leaf tissue</tissue>
    </source>
</reference>
<feature type="region of interest" description="Disordered" evidence="1">
    <location>
        <begin position="77"/>
        <end position="103"/>
    </location>
</feature>
<protein>
    <submittedName>
        <fullName evidence="2">Uncharacterized protein</fullName>
    </submittedName>
</protein>
<feature type="compositionally biased region" description="Basic and acidic residues" evidence="1">
    <location>
        <begin position="221"/>
        <end position="235"/>
    </location>
</feature>
<feature type="region of interest" description="Disordered" evidence="1">
    <location>
        <begin position="27"/>
        <end position="55"/>
    </location>
</feature>